<feature type="non-terminal residue" evidence="1">
    <location>
        <position position="112"/>
    </location>
</feature>
<name>A0A166L564_9AGAM</name>
<accession>A0A166L564</accession>
<proteinExistence type="predicted"/>
<sequence length="112" mass="13078">CAEGLADVEARVREATAYDSLDELRCHLFTRTYVNKWRGKNVSGQHRSTRARTLQHTVDMRVHEAKTRYRASRHALLALRSSGSWQHALKDLRDDDVRALNERSMTEQEREQ</sequence>
<dbReference type="AlphaFoldDB" id="A0A166L564"/>
<evidence type="ECO:0000313" key="1">
    <source>
        <dbReference type="EMBL" id="KZP22585.1"/>
    </source>
</evidence>
<evidence type="ECO:0000313" key="2">
    <source>
        <dbReference type="Proteomes" id="UP000076532"/>
    </source>
</evidence>
<feature type="non-terminal residue" evidence="1">
    <location>
        <position position="1"/>
    </location>
</feature>
<protein>
    <submittedName>
        <fullName evidence="1">Uncharacterized protein</fullName>
    </submittedName>
</protein>
<dbReference type="Proteomes" id="UP000076532">
    <property type="component" value="Unassembled WGS sequence"/>
</dbReference>
<dbReference type="EMBL" id="KV417538">
    <property type="protein sequence ID" value="KZP22585.1"/>
    <property type="molecule type" value="Genomic_DNA"/>
</dbReference>
<dbReference type="STRING" id="436010.A0A166L564"/>
<gene>
    <name evidence="1" type="ORF">FIBSPDRAFT_717337</name>
</gene>
<organism evidence="1 2">
    <name type="scientific">Athelia psychrophila</name>
    <dbReference type="NCBI Taxonomy" id="1759441"/>
    <lineage>
        <taxon>Eukaryota</taxon>
        <taxon>Fungi</taxon>
        <taxon>Dikarya</taxon>
        <taxon>Basidiomycota</taxon>
        <taxon>Agaricomycotina</taxon>
        <taxon>Agaricomycetes</taxon>
        <taxon>Agaricomycetidae</taxon>
        <taxon>Atheliales</taxon>
        <taxon>Atheliaceae</taxon>
        <taxon>Athelia</taxon>
    </lineage>
</organism>
<keyword evidence="2" id="KW-1185">Reference proteome</keyword>
<reference evidence="1 2" key="1">
    <citation type="journal article" date="2016" name="Mol. Biol. Evol.">
        <title>Comparative Genomics of Early-Diverging Mushroom-Forming Fungi Provides Insights into the Origins of Lignocellulose Decay Capabilities.</title>
        <authorList>
            <person name="Nagy L.G."/>
            <person name="Riley R."/>
            <person name="Tritt A."/>
            <person name="Adam C."/>
            <person name="Daum C."/>
            <person name="Floudas D."/>
            <person name="Sun H."/>
            <person name="Yadav J.S."/>
            <person name="Pangilinan J."/>
            <person name="Larsson K.H."/>
            <person name="Matsuura K."/>
            <person name="Barry K."/>
            <person name="Labutti K."/>
            <person name="Kuo R."/>
            <person name="Ohm R.A."/>
            <person name="Bhattacharya S.S."/>
            <person name="Shirouzu T."/>
            <person name="Yoshinaga Y."/>
            <person name="Martin F.M."/>
            <person name="Grigoriev I.V."/>
            <person name="Hibbett D.S."/>
        </authorList>
    </citation>
    <scope>NUCLEOTIDE SEQUENCE [LARGE SCALE GENOMIC DNA]</scope>
    <source>
        <strain evidence="1 2">CBS 109695</strain>
    </source>
</reference>
<dbReference type="OrthoDB" id="3232711at2759"/>